<dbReference type="InterPro" id="IPR039551">
    <property type="entry name" value="Cho/carn_acyl_trans"/>
</dbReference>
<sequence>RALPLDYARGQQAGSELCMEQYYHLFTSYRQPGMKKDSLITQRSSGAEKTPDPGHVIVACNNQ</sequence>
<dbReference type="Pfam" id="PF00755">
    <property type="entry name" value="Carn_acyltransf"/>
    <property type="match status" value="1"/>
</dbReference>
<dbReference type="Gene3D" id="3.30.559.70">
    <property type="entry name" value="Choline/Carnitine o-acyltransferase, domain 2"/>
    <property type="match status" value="1"/>
</dbReference>
<feature type="domain" description="Choline/carnitine acyltransferase" evidence="2">
    <location>
        <begin position="14"/>
        <end position="63"/>
    </location>
</feature>
<dbReference type="EMBL" id="QNUK01000394">
    <property type="protein sequence ID" value="KAF5894070.1"/>
    <property type="molecule type" value="Genomic_DNA"/>
</dbReference>
<keyword evidence="4" id="KW-1185">Reference proteome</keyword>
<organism evidence="3 4">
    <name type="scientific">Clarias magur</name>
    <name type="common">Asian catfish</name>
    <name type="synonym">Macropteronotus magur</name>
    <dbReference type="NCBI Taxonomy" id="1594786"/>
    <lineage>
        <taxon>Eukaryota</taxon>
        <taxon>Metazoa</taxon>
        <taxon>Chordata</taxon>
        <taxon>Craniata</taxon>
        <taxon>Vertebrata</taxon>
        <taxon>Euteleostomi</taxon>
        <taxon>Actinopterygii</taxon>
        <taxon>Neopterygii</taxon>
        <taxon>Teleostei</taxon>
        <taxon>Ostariophysi</taxon>
        <taxon>Siluriformes</taxon>
        <taxon>Clariidae</taxon>
        <taxon>Clarias</taxon>
    </lineage>
</organism>
<evidence type="ECO:0000313" key="4">
    <source>
        <dbReference type="Proteomes" id="UP000727407"/>
    </source>
</evidence>
<gene>
    <name evidence="3" type="primary">chat</name>
    <name evidence="3" type="ORF">DAT39_016218</name>
</gene>
<evidence type="ECO:0000256" key="1">
    <source>
        <dbReference type="SAM" id="MobiDB-lite"/>
    </source>
</evidence>
<feature type="non-terminal residue" evidence="3">
    <location>
        <position position="63"/>
    </location>
</feature>
<comment type="caution">
    <text evidence="3">The sequence shown here is derived from an EMBL/GenBank/DDBJ whole genome shotgun (WGS) entry which is preliminary data.</text>
</comment>
<name>A0A8J4TF21_CLAMG</name>
<feature type="non-terminal residue" evidence="3">
    <location>
        <position position="1"/>
    </location>
</feature>
<evidence type="ECO:0000313" key="3">
    <source>
        <dbReference type="EMBL" id="KAF5894070.1"/>
    </source>
</evidence>
<dbReference type="InterPro" id="IPR042231">
    <property type="entry name" value="Cho/carn_acyl_trans_2"/>
</dbReference>
<accession>A0A8J4TF21</accession>
<proteinExistence type="predicted"/>
<feature type="region of interest" description="Disordered" evidence="1">
    <location>
        <begin position="36"/>
        <end position="63"/>
    </location>
</feature>
<dbReference type="SUPFAM" id="SSF52777">
    <property type="entry name" value="CoA-dependent acyltransferases"/>
    <property type="match status" value="1"/>
</dbReference>
<dbReference type="AlphaFoldDB" id="A0A8J4TF21"/>
<dbReference type="OrthoDB" id="8915517at2759"/>
<evidence type="ECO:0000259" key="2">
    <source>
        <dbReference type="Pfam" id="PF00755"/>
    </source>
</evidence>
<reference evidence="3" key="1">
    <citation type="submission" date="2020-07" db="EMBL/GenBank/DDBJ databases">
        <title>Clarias magur genome sequencing, assembly and annotation.</title>
        <authorList>
            <person name="Kushwaha B."/>
            <person name="Kumar R."/>
            <person name="Das P."/>
            <person name="Joshi C.G."/>
            <person name="Kumar D."/>
            <person name="Nagpure N.S."/>
            <person name="Pandey M."/>
            <person name="Agarwal S."/>
            <person name="Srivastava S."/>
            <person name="Singh M."/>
            <person name="Sahoo L."/>
            <person name="Jayasankar P."/>
            <person name="Meher P.K."/>
            <person name="Koringa P.G."/>
            <person name="Iquebal M.A."/>
            <person name="Das S.P."/>
            <person name="Bit A."/>
            <person name="Patnaik S."/>
            <person name="Patel N."/>
            <person name="Shah T.M."/>
            <person name="Hinsu A."/>
            <person name="Jena J.K."/>
        </authorList>
    </citation>
    <scope>NUCLEOTIDE SEQUENCE</scope>
    <source>
        <strain evidence="3">CIFAMagur01</strain>
        <tissue evidence="3">Testis</tissue>
    </source>
</reference>
<protein>
    <submittedName>
        <fullName evidence="3">Choline O-acetyltransferase</fullName>
    </submittedName>
</protein>
<dbReference type="Proteomes" id="UP000727407">
    <property type="component" value="Unassembled WGS sequence"/>
</dbReference>